<evidence type="ECO:0000313" key="7">
    <source>
        <dbReference type="Ensembl" id="ENSHCOP00000010566.1"/>
    </source>
</evidence>
<accession>A0A3Q2YBF9</accession>
<dbReference type="AlphaFoldDB" id="A0A3Q2YBF9"/>
<dbReference type="PANTHER" id="PTHR10460:SF60">
    <property type="entry name" value="ABI GENE FAMILY MEMBER 3"/>
    <property type="match status" value="1"/>
</dbReference>
<dbReference type="GO" id="GO:0035591">
    <property type="term" value="F:signaling adaptor activity"/>
    <property type="evidence" value="ECO:0007669"/>
    <property type="project" value="TreeGrafter"/>
</dbReference>
<dbReference type="Pfam" id="PF07815">
    <property type="entry name" value="Abi_HHR"/>
    <property type="match status" value="1"/>
</dbReference>
<proteinExistence type="inferred from homology"/>
<reference evidence="7" key="1">
    <citation type="submission" date="2025-08" db="UniProtKB">
        <authorList>
            <consortium name="Ensembl"/>
        </authorList>
    </citation>
    <scope>IDENTIFICATION</scope>
</reference>
<dbReference type="Ensembl" id="ENSHCOT00000026239.1">
    <property type="protein sequence ID" value="ENSHCOP00000010566.1"/>
    <property type="gene ID" value="ENSHCOG00000013204.1"/>
</dbReference>
<evidence type="ECO:0000256" key="2">
    <source>
        <dbReference type="ARBA" id="ARBA00010020"/>
    </source>
</evidence>
<evidence type="ECO:0000313" key="8">
    <source>
        <dbReference type="Proteomes" id="UP000264820"/>
    </source>
</evidence>
<keyword evidence="8" id="KW-1185">Reference proteome</keyword>
<keyword evidence="4" id="KW-0597">Phosphoprotein</keyword>
<dbReference type="GO" id="GO:0001764">
    <property type="term" value="P:neuron migration"/>
    <property type="evidence" value="ECO:0007669"/>
    <property type="project" value="TreeGrafter"/>
</dbReference>
<protein>
    <submittedName>
        <fullName evidence="7">Formin-2-like</fullName>
    </submittedName>
</protein>
<evidence type="ECO:0000256" key="1">
    <source>
        <dbReference type="ARBA" id="ARBA00004496"/>
    </source>
</evidence>
<evidence type="ECO:0000256" key="3">
    <source>
        <dbReference type="ARBA" id="ARBA00022490"/>
    </source>
</evidence>
<dbReference type="InterPro" id="IPR012849">
    <property type="entry name" value="Abl-interactor_HHR_dom"/>
</dbReference>
<dbReference type="Proteomes" id="UP000264820">
    <property type="component" value="Unplaced"/>
</dbReference>
<sequence>MAEAKNISQIISQIFEEAPTARKNLIENHSNLQQVADYCENNYLQADEPTKALEEAKALATQALASVTYQINSVATLLLRLLDSQAIQIKKIESSVNLMSLVRSGVASIHYEKVARREISIFTTSKNNTRAKLVAPPASGKELERSYPRVPISYSSLDAIGHCFQVTLKVTRYNRQPFICSSSSTTTTTTTSSSSYHDGHWPAPSTLLDLTNMSATTSSASTKQPHLTRFTSPSTTSTCRNCSSSFTTPSTSFCRWSPTSSSTSSCRRSCPTSSSIVASTCSDSCYSSSASSTATTTHWYFK</sequence>
<dbReference type="GO" id="GO:0098858">
    <property type="term" value="C:actin-based cell projection"/>
    <property type="evidence" value="ECO:0007669"/>
    <property type="project" value="TreeGrafter"/>
</dbReference>
<dbReference type="GO" id="GO:0030027">
    <property type="term" value="C:lamellipodium"/>
    <property type="evidence" value="ECO:0007669"/>
    <property type="project" value="TreeGrafter"/>
</dbReference>
<dbReference type="Gene3D" id="6.10.140.1620">
    <property type="match status" value="1"/>
</dbReference>
<dbReference type="InterPro" id="IPR028457">
    <property type="entry name" value="ABI"/>
</dbReference>
<keyword evidence="3" id="KW-0963">Cytoplasm</keyword>
<comment type="subcellular location">
    <subcellularLocation>
        <location evidence="1">Cytoplasm</location>
    </subcellularLocation>
</comment>
<name>A0A3Q2YBF9_HIPCM</name>
<dbReference type="GO" id="GO:0017124">
    <property type="term" value="F:SH3 domain binding"/>
    <property type="evidence" value="ECO:0007669"/>
    <property type="project" value="TreeGrafter"/>
</dbReference>
<reference evidence="7" key="2">
    <citation type="submission" date="2025-09" db="UniProtKB">
        <authorList>
            <consortium name="Ensembl"/>
        </authorList>
    </citation>
    <scope>IDENTIFICATION</scope>
</reference>
<dbReference type="PANTHER" id="PTHR10460">
    <property type="entry name" value="ABL INTERACTOR FAMILY MEMBER"/>
    <property type="match status" value="1"/>
</dbReference>
<keyword evidence="5" id="KW-0175">Coiled coil</keyword>
<organism evidence="7 8">
    <name type="scientific">Hippocampus comes</name>
    <name type="common">Tiger tail seahorse</name>
    <dbReference type="NCBI Taxonomy" id="109280"/>
    <lineage>
        <taxon>Eukaryota</taxon>
        <taxon>Metazoa</taxon>
        <taxon>Chordata</taxon>
        <taxon>Craniata</taxon>
        <taxon>Vertebrata</taxon>
        <taxon>Euteleostomi</taxon>
        <taxon>Actinopterygii</taxon>
        <taxon>Neopterygii</taxon>
        <taxon>Teleostei</taxon>
        <taxon>Neoteleostei</taxon>
        <taxon>Acanthomorphata</taxon>
        <taxon>Syngnathiaria</taxon>
        <taxon>Syngnathiformes</taxon>
        <taxon>Syngnathoidei</taxon>
        <taxon>Syngnathidae</taxon>
        <taxon>Hippocampus</taxon>
    </lineage>
</organism>
<evidence type="ECO:0000256" key="5">
    <source>
        <dbReference type="ARBA" id="ARBA00023054"/>
    </source>
</evidence>
<feature type="domain" description="Abl-interactor homeo-domain homologous" evidence="6">
    <location>
        <begin position="107"/>
        <end position="169"/>
    </location>
</feature>
<evidence type="ECO:0000259" key="6">
    <source>
        <dbReference type="Pfam" id="PF07815"/>
    </source>
</evidence>
<dbReference type="GO" id="GO:0031209">
    <property type="term" value="C:SCAR complex"/>
    <property type="evidence" value="ECO:0007669"/>
    <property type="project" value="TreeGrafter"/>
</dbReference>
<dbReference type="GeneTree" id="ENSGT00940000167052"/>
<dbReference type="STRING" id="109280.ENSHCOP00000010566"/>
<comment type="similarity">
    <text evidence="2">Belongs to the ABI family.</text>
</comment>
<evidence type="ECO:0000256" key="4">
    <source>
        <dbReference type="ARBA" id="ARBA00022553"/>
    </source>
</evidence>